<evidence type="ECO:0000313" key="6">
    <source>
        <dbReference type="EMBL" id="SHN46501.1"/>
    </source>
</evidence>
<keyword evidence="2 4" id="KW-0238">DNA-binding</keyword>
<evidence type="ECO:0000313" key="7">
    <source>
        <dbReference type="Proteomes" id="UP000184440"/>
    </source>
</evidence>
<organism evidence="6 7">
    <name type="scientific">Cryptosporangium aurantiacum</name>
    <dbReference type="NCBI Taxonomy" id="134849"/>
    <lineage>
        <taxon>Bacteria</taxon>
        <taxon>Bacillati</taxon>
        <taxon>Actinomycetota</taxon>
        <taxon>Actinomycetes</taxon>
        <taxon>Cryptosporangiales</taxon>
        <taxon>Cryptosporangiaceae</taxon>
        <taxon>Cryptosporangium</taxon>
    </lineage>
</organism>
<gene>
    <name evidence="6" type="ORF">SAMN05443668_11637</name>
</gene>
<keyword evidence="7" id="KW-1185">Reference proteome</keyword>
<dbReference type="InterPro" id="IPR001647">
    <property type="entry name" value="HTH_TetR"/>
</dbReference>
<dbReference type="EMBL" id="FRCS01000016">
    <property type="protein sequence ID" value="SHN46501.1"/>
    <property type="molecule type" value="Genomic_DNA"/>
</dbReference>
<dbReference type="PANTHER" id="PTHR30055">
    <property type="entry name" value="HTH-TYPE TRANSCRIPTIONAL REGULATOR RUTR"/>
    <property type="match status" value="1"/>
</dbReference>
<dbReference type="Gene3D" id="1.10.357.10">
    <property type="entry name" value="Tetracycline Repressor, domain 2"/>
    <property type="match status" value="1"/>
</dbReference>
<dbReference type="STRING" id="134849.SAMN05443668_11637"/>
<dbReference type="SUPFAM" id="SSF46689">
    <property type="entry name" value="Homeodomain-like"/>
    <property type="match status" value="1"/>
</dbReference>
<feature type="domain" description="HTH tetR-type" evidence="5">
    <location>
        <begin position="6"/>
        <end position="66"/>
    </location>
</feature>
<evidence type="ECO:0000256" key="2">
    <source>
        <dbReference type="ARBA" id="ARBA00023125"/>
    </source>
</evidence>
<evidence type="ECO:0000256" key="3">
    <source>
        <dbReference type="ARBA" id="ARBA00023163"/>
    </source>
</evidence>
<dbReference type="FunFam" id="1.10.10.60:FF:000141">
    <property type="entry name" value="TetR family transcriptional regulator"/>
    <property type="match status" value="1"/>
</dbReference>
<evidence type="ECO:0000256" key="1">
    <source>
        <dbReference type="ARBA" id="ARBA00023015"/>
    </source>
</evidence>
<reference evidence="6 7" key="1">
    <citation type="submission" date="2016-11" db="EMBL/GenBank/DDBJ databases">
        <authorList>
            <person name="Jaros S."/>
            <person name="Januszkiewicz K."/>
            <person name="Wedrychowicz H."/>
        </authorList>
    </citation>
    <scope>NUCLEOTIDE SEQUENCE [LARGE SCALE GENOMIC DNA]</scope>
    <source>
        <strain evidence="6 7">DSM 46144</strain>
    </source>
</reference>
<keyword evidence="1" id="KW-0805">Transcription regulation</keyword>
<accession>A0A1M7RK17</accession>
<dbReference type="InterPro" id="IPR009057">
    <property type="entry name" value="Homeodomain-like_sf"/>
</dbReference>
<name>A0A1M7RK17_9ACTN</name>
<dbReference type="GO" id="GO:0000976">
    <property type="term" value="F:transcription cis-regulatory region binding"/>
    <property type="evidence" value="ECO:0007669"/>
    <property type="project" value="TreeGrafter"/>
</dbReference>
<dbReference type="Proteomes" id="UP000184440">
    <property type="component" value="Unassembled WGS sequence"/>
</dbReference>
<dbReference type="OrthoDB" id="7186128at2"/>
<dbReference type="PRINTS" id="PR00455">
    <property type="entry name" value="HTHTETR"/>
</dbReference>
<dbReference type="PANTHER" id="PTHR30055:SF184">
    <property type="entry name" value="HTH-TYPE TRANSCRIPTIONAL REGULATOR ETHR"/>
    <property type="match status" value="1"/>
</dbReference>
<proteinExistence type="predicted"/>
<dbReference type="InterPro" id="IPR050109">
    <property type="entry name" value="HTH-type_TetR-like_transc_reg"/>
</dbReference>
<keyword evidence="3" id="KW-0804">Transcription</keyword>
<dbReference type="GO" id="GO:0003700">
    <property type="term" value="F:DNA-binding transcription factor activity"/>
    <property type="evidence" value="ECO:0007669"/>
    <property type="project" value="TreeGrafter"/>
</dbReference>
<evidence type="ECO:0000259" key="5">
    <source>
        <dbReference type="PROSITE" id="PS50977"/>
    </source>
</evidence>
<dbReference type="RefSeq" id="WP_073263552.1">
    <property type="nucleotide sequence ID" value="NZ_FRCS01000016.1"/>
</dbReference>
<feature type="DNA-binding region" description="H-T-H motif" evidence="4">
    <location>
        <begin position="29"/>
        <end position="48"/>
    </location>
</feature>
<dbReference type="AlphaFoldDB" id="A0A1M7RK17"/>
<dbReference type="Pfam" id="PF00440">
    <property type="entry name" value="TetR_N"/>
    <property type="match status" value="1"/>
</dbReference>
<protein>
    <submittedName>
        <fullName evidence="6">Transcriptional regulator, TetR family</fullName>
    </submittedName>
</protein>
<evidence type="ECO:0000256" key="4">
    <source>
        <dbReference type="PROSITE-ProRule" id="PRU00335"/>
    </source>
</evidence>
<dbReference type="GO" id="GO:0045892">
    <property type="term" value="P:negative regulation of DNA-templated transcription"/>
    <property type="evidence" value="ECO:0007669"/>
    <property type="project" value="UniProtKB-ARBA"/>
</dbReference>
<dbReference type="PROSITE" id="PS50977">
    <property type="entry name" value="HTH_TETR_2"/>
    <property type="match status" value="1"/>
</dbReference>
<sequence length="194" mass="21689">MSTPTPDRRDRYLRAAVGCFARYGYRRTSMDVIAQAAGVSRPTLYQYYRGKEEIFRAAAEWGFEDLAERAETEARMPGEPADRLCAVLVVMLRMHEPADRTLDRFPAELIDEVHGRADDLWLAFEERLLAVLAALLDRFADRLDISGAPALPVVLLYGAKGIALRAGSAGERRELLRQLVGITVRGLAREPVTN</sequence>